<proteinExistence type="predicted"/>
<sequence length="241" mass="28134">MASKFIVKQARMKGEMDRIMDVIWAANYTPYEPFAQIFFPVLGVLPSHLEDAIAESKERFWAQHLGDKSSNWFYVEEIETHKPVGCAQWQVFLENPFPNGVPKLQTTWWPKGEHREFCELILNQIYKPRASWMTRPHLALNWMAVIPSHRRLGIGSLLMAHGTRRADSLNLECWLEASLMGRPLYEHFAFKPLFKMAFDTSKQDASDIWHKCEHEMTPGPFFPMWRPKQGGLKSQSRLPIF</sequence>
<dbReference type="EMBL" id="MCFA01000429">
    <property type="protein sequence ID" value="ORX91867.1"/>
    <property type="molecule type" value="Genomic_DNA"/>
</dbReference>
<accession>A0A1Y1Y1I5</accession>
<protein>
    <recommendedName>
        <fullName evidence="1">N-acetyltransferase domain-containing protein</fullName>
    </recommendedName>
</protein>
<keyword evidence="3" id="KW-1185">Reference proteome</keyword>
<evidence type="ECO:0000313" key="2">
    <source>
        <dbReference type="EMBL" id="ORX91867.1"/>
    </source>
</evidence>
<dbReference type="PANTHER" id="PTHR42791:SF5">
    <property type="entry name" value="HYPOTHETICAL ACETYLTRANSFERASE (EUROFUNG)"/>
    <property type="match status" value="1"/>
</dbReference>
<dbReference type="Gene3D" id="3.40.630.30">
    <property type="match status" value="1"/>
</dbReference>
<evidence type="ECO:0000313" key="3">
    <source>
        <dbReference type="Proteomes" id="UP000193144"/>
    </source>
</evidence>
<dbReference type="InterPro" id="IPR000182">
    <property type="entry name" value="GNAT_dom"/>
</dbReference>
<dbReference type="GO" id="GO:0016747">
    <property type="term" value="F:acyltransferase activity, transferring groups other than amino-acyl groups"/>
    <property type="evidence" value="ECO:0007669"/>
    <property type="project" value="InterPro"/>
</dbReference>
<dbReference type="OrthoDB" id="410198at2759"/>
<feature type="domain" description="N-acetyltransferase" evidence="1">
    <location>
        <begin position="47"/>
        <end position="229"/>
    </location>
</feature>
<reference evidence="2 3" key="1">
    <citation type="submission" date="2016-07" db="EMBL/GenBank/DDBJ databases">
        <title>Pervasive Adenine N6-methylation of Active Genes in Fungi.</title>
        <authorList>
            <consortium name="DOE Joint Genome Institute"/>
            <person name="Mondo S.J."/>
            <person name="Dannebaum R.O."/>
            <person name="Kuo R.C."/>
            <person name="Labutti K."/>
            <person name="Haridas S."/>
            <person name="Kuo A."/>
            <person name="Salamov A."/>
            <person name="Ahrendt S.R."/>
            <person name="Lipzen A."/>
            <person name="Sullivan W."/>
            <person name="Andreopoulos W.B."/>
            <person name="Clum A."/>
            <person name="Lindquist E."/>
            <person name="Daum C."/>
            <person name="Ramamoorthy G.K."/>
            <person name="Gryganskyi A."/>
            <person name="Culley D."/>
            <person name="Magnuson J.K."/>
            <person name="James T.Y."/>
            <person name="O'Malley M.A."/>
            <person name="Stajich J.E."/>
            <person name="Spatafora J.W."/>
            <person name="Visel A."/>
            <person name="Grigoriev I.V."/>
        </authorList>
    </citation>
    <scope>NUCLEOTIDE SEQUENCE [LARGE SCALE GENOMIC DNA]</scope>
    <source>
        <strain evidence="2 3">CBS 115471</strain>
    </source>
</reference>
<comment type="caution">
    <text evidence="2">The sequence shown here is derived from an EMBL/GenBank/DDBJ whole genome shotgun (WGS) entry which is preliminary data.</text>
</comment>
<dbReference type="Proteomes" id="UP000193144">
    <property type="component" value="Unassembled WGS sequence"/>
</dbReference>
<dbReference type="CDD" id="cd04301">
    <property type="entry name" value="NAT_SF"/>
    <property type="match status" value="1"/>
</dbReference>
<dbReference type="InterPro" id="IPR052523">
    <property type="entry name" value="Trichothecene_AcTrans"/>
</dbReference>
<dbReference type="STRING" id="1231657.A0A1Y1Y1I5"/>
<dbReference type="Pfam" id="PF00583">
    <property type="entry name" value="Acetyltransf_1"/>
    <property type="match status" value="1"/>
</dbReference>
<gene>
    <name evidence="2" type="ORF">BCR34DRAFT_629555</name>
</gene>
<dbReference type="PROSITE" id="PS51186">
    <property type="entry name" value="GNAT"/>
    <property type="match status" value="1"/>
</dbReference>
<organism evidence="2 3">
    <name type="scientific">Clohesyomyces aquaticus</name>
    <dbReference type="NCBI Taxonomy" id="1231657"/>
    <lineage>
        <taxon>Eukaryota</taxon>
        <taxon>Fungi</taxon>
        <taxon>Dikarya</taxon>
        <taxon>Ascomycota</taxon>
        <taxon>Pezizomycotina</taxon>
        <taxon>Dothideomycetes</taxon>
        <taxon>Pleosporomycetidae</taxon>
        <taxon>Pleosporales</taxon>
        <taxon>Lindgomycetaceae</taxon>
        <taxon>Clohesyomyces</taxon>
    </lineage>
</organism>
<dbReference type="InterPro" id="IPR016181">
    <property type="entry name" value="Acyl_CoA_acyltransferase"/>
</dbReference>
<dbReference type="PANTHER" id="PTHR42791">
    <property type="entry name" value="GNAT FAMILY ACETYLTRANSFERASE"/>
    <property type="match status" value="1"/>
</dbReference>
<evidence type="ECO:0000259" key="1">
    <source>
        <dbReference type="PROSITE" id="PS51186"/>
    </source>
</evidence>
<dbReference type="SUPFAM" id="SSF55729">
    <property type="entry name" value="Acyl-CoA N-acyltransferases (Nat)"/>
    <property type="match status" value="1"/>
</dbReference>
<dbReference type="AlphaFoldDB" id="A0A1Y1Y1I5"/>
<name>A0A1Y1Y1I5_9PLEO</name>